<evidence type="ECO:0000313" key="3">
    <source>
        <dbReference type="Proteomes" id="UP000774617"/>
    </source>
</evidence>
<keyword evidence="3" id="KW-1185">Reference proteome</keyword>
<feature type="region of interest" description="Disordered" evidence="1">
    <location>
        <begin position="66"/>
        <end position="126"/>
    </location>
</feature>
<feature type="region of interest" description="Disordered" evidence="1">
    <location>
        <begin position="372"/>
        <end position="393"/>
    </location>
</feature>
<organism evidence="2 3">
    <name type="scientific">Macrophomina phaseolina</name>
    <dbReference type="NCBI Taxonomy" id="35725"/>
    <lineage>
        <taxon>Eukaryota</taxon>
        <taxon>Fungi</taxon>
        <taxon>Dikarya</taxon>
        <taxon>Ascomycota</taxon>
        <taxon>Pezizomycotina</taxon>
        <taxon>Dothideomycetes</taxon>
        <taxon>Dothideomycetes incertae sedis</taxon>
        <taxon>Botryosphaeriales</taxon>
        <taxon>Botryosphaeriaceae</taxon>
        <taxon>Macrophomina</taxon>
    </lineage>
</organism>
<name>A0ABQ8GJD4_9PEZI</name>
<gene>
    <name evidence="2" type="ORF">B0J12DRAFT_422505</name>
</gene>
<feature type="compositionally biased region" description="Polar residues" evidence="1">
    <location>
        <begin position="87"/>
        <end position="100"/>
    </location>
</feature>
<protein>
    <submittedName>
        <fullName evidence="2">Uncharacterized protein</fullName>
    </submittedName>
</protein>
<proteinExistence type="predicted"/>
<dbReference type="Proteomes" id="UP000774617">
    <property type="component" value="Unassembled WGS sequence"/>
</dbReference>
<reference evidence="2 3" key="1">
    <citation type="journal article" date="2021" name="Nat. Commun.">
        <title>Genetic determinants of endophytism in the Arabidopsis root mycobiome.</title>
        <authorList>
            <person name="Mesny F."/>
            <person name="Miyauchi S."/>
            <person name="Thiergart T."/>
            <person name="Pickel B."/>
            <person name="Atanasova L."/>
            <person name="Karlsson M."/>
            <person name="Huettel B."/>
            <person name="Barry K.W."/>
            <person name="Haridas S."/>
            <person name="Chen C."/>
            <person name="Bauer D."/>
            <person name="Andreopoulos W."/>
            <person name="Pangilinan J."/>
            <person name="LaButti K."/>
            <person name="Riley R."/>
            <person name="Lipzen A."/>
            <person name="Clum A."/>
            <person name="Drula E."/>
            <person name="Henrissat B."/>
            <person name="Kohler A."/>
            <person name="Grigoriev I.V."/>
            <person name="Martin F.M."/>
            <person name="Hacquard S."/>
        </authorList>
    </citation>
    <scope>NUCLEOTIDE SEQUENCE [LARGE SCALE GENOMIC DNA]</scope>
    <source>
        <strain evidence="2 3">MPI-SDFR-AT-0080</strain>
    </source>
</reference>
<evidence type="ECO:0000313" key="2">
    <source>
        <dbReference type="EMBL" id="KAH7055538.1"/>
    </source>
</evidence>
<dbReference type="EMBL" id="JAGTJR010000008">
    <property type="protein sequence ID" value="KAH7055538.1"/>
    <property type="molecule type" value="Genomic_DNA"/>
</dbReference>
<sequence length="393" mass="42642">MYCGGRRGHVVVKYCMAGSGVRQKTTPDPEQAISGFSIGHSKSTPPAHDFISLGGNSKLYVLHRERHRSSAPTGHTTVRKGRRNRAARSTPQTKRGQSAAASRRSGPIMTRALKQRTDQDCQMKPGRRTTVASPLWGACVCASPGISGREAGVTIDSDQQSISQWPRTCLPFVAARQGVAGGPRLAGRLESGGAFTKNAGKARRPSSRPLTAGPRDCAERWMRAACSRHCHTTATRLTGWPVGLPSADPRPMRCRRTRGTYLCRQARLMAALATLYKRQRGEGRGDNQVIPTSTLPSSCCLCSPPPNAPRPVCKRDSLISLTSIELLLPSTSYFFLTGSHSASSLPLFLSPPFSTVPRQIKVPQSQHLSNTLHSPLKQQPSHHHAPRPPPHLL</sequence>
<comment type="caution">
    <text evidence="2">The sequence shown here is derived from an EMBL/GenBank/DDBJ whole genome shotgun (WGS) entry which is preliminary data.</text>
</comment>
<accession>A0ABQ8GJD4</accession>
<evidence type="ECO:0000256" key="1">
    <source>
        <dbReference type="SAM" id="MobiDB-lite"/>
    </source>
</evidence>
<feature type="compositionally biased region" description="Basic residues" evidence="1">
    <location>
        <begin position="77"/>
        <end position="86"/>
    </location>
</feature>